<name>A0A1Q9BT03_SYMMI</name>
<organism evidence="4 5">
    <name type="scientific">Symbiodinium microadriaticum</name>
    <name type="common">Dinoflagellate</name>
    <name type="synonym">Zooxanthella microadriatica</name>
    <dbReference type="NCBI Taxonomy" id="2951"/>
    <lineage>
        <taxon>Eukaryota</taxon>
        <taxon>Sar</taxon>
        <taxon>Alveolata</taxon>
        <taxon>Dinophyceae</taxon>
        <taxon>Suessiales</taxon>
        <taxon>Symbiodiniaceae</taxon>
        <taxon>Symbiodinium</taxon>
    </lineage>
</organism>
<dbReference type="Proteomes" id="UP000186817">
    <property type="component" value="Unassembled WGS sequence"/>
</dbReference>
<accession>A0A1Q9BT03</accession>
<dbReference type="AlphaFoldDB" id="A0A1Q9BT03"/>
<dbReference type="GO" id="GO:0008168">
    <property type="term" value="F:methyltransferase activity"/>
    <property type="evidence" value="ECO:0007669"/>
    <property type="project" value="UniProtKB-KW"/>
</dbReference>
<keyword evidence="5" id="KW-1185">Reference proteome</keyword>
<evidence type="ECO:0000256" key="2">
    <source>
        <dbReference type="ARBA" id="ARBA00022679"/>
    </source>
</evidence>
<proteinExistence type="predicted"/>
<dbReference type="OrthoDB" id="422492at2759"/>
<feature type="compositionally biased region" description="Basic residues" evidence="3">
    <location>
        <begin position="26"/>
        <end position="35"/>
    </location>
</feature>
<feature type="compositionally biased region" description="Low complexity" evidence="3">
    <location>
        <begin position="160"/>
        <end position="173"/>
    </location>
</feature>
<protein>
    <submittedName>
        <fullName evidence="4">Uncharacterized protein</fullName>
    </submittedName>
</protein>
<dbReference type="Gene3D" id="3.40.50.150">
    <property type="entry name" value="Vaccinia Virus protein VP39"/>
    <property type="match status" value="1"/>
</dbReference>
<evidence type="ECO:0000256" key="3">
    <source>
        <dbReference type="SAM" id="MobiDB-lite"/>
    </source>
</evidence>
<comment type="caution">
    <text evidence="4">The sequence shown here is derived from an EMBL/GenBank/DDBJ whole genome shotgun (WGS) entry which is preliminary data.</text>
</comment>
<evidence type="ECO:0000313" key="5">
    <source>
        <dbReference type="Proteomes" id="UP000186817"/>
    </source>
</evidence>
<evidence type="ECO:0000256" key="1">
    <source>
        <dbReference type="ARBA" id="ARBA00022603"/>
    </source>
</evidence>
<feature type="region of interest" description="Disordered" evidence="3">
    <location>
        <begin position="160"/>
        <end position="181"/>
    </location>
</feature>
<evidence type="ECO:0000313" key="4">
    <source>
        <dbReference type="EMBL" id="OLP73828.1"/>
    </source>
</evidence>
<reference evidence="4 5" key="1">
    <citation type="submission" date="2016-02" db="EMBL/GenBank/DDBJ databases">
        <title>Genome analysis of coral dinoflagellate symbionts highlights evolutionary adaptations to a symbiotic lifestyle.</title>
        <authorList>
            <person name="Aranda M."/>
            <person name="Li Y."/>
            <person name="Liew Y.J."/>
            <person name="Baumgarten S."/>
            <person name="Simakov O."/>
            <person name="Wilson M."/>
            <person name="Piel J."/>
            <person name="Ashoor H."/>
            <person name="Bougouffa S."/>
            <person name="Bajic V.B."/>
            <person name="Ryu T."/>
            <person name="Ravasi T."/>
            <person name="Bayer T."/>
            <person name="Micklem G."/>
            <person name="Kim H."/>
            <person name="Bhak J."/>
            <person name="Lajeunesse T.C."/>
            <person name="Voolstra C.R."/>
        </authorList>
    </citation>
    <scope>NUCLEOTIDE SEQUENCE [LARGE SCALE GENOMIC DNA]</scope>
    <source>
        <strain evidence="4 5">CCMP2467</strain>
    </source>
</reference>
<keyword evidence="2" id="KW-0808">Transferase</keyword>
<feature type="region of interest" description="Disordered" evidence="3">
    <location>
        <begin position="1"/>
        <end position="51"/>
    </location>
</feature>
<dbReference type="GO" id="GO:0032259">
    <property type="term" value="P:methylation"/>
    <property type="evidence" value="ECO:0007669"/>
    <property type="project" value="UniProtKB-KW"/>
</dbReference>
<sequence length="620" mass="67827">EQLLRAIDTVDSSSDEAEAAEVSQFRRNKTKKRTPPKQTAPPSPADSWEQSDKEVLSPCLEKLHEPEGFKRSVMWQYLQQAWSKLTVGQKRRVEHNVTKLTHDGFGGRLSVGTFCSGTGMGELAHRCLTASLKSSEDFLFSCEKEPFKAKHLQQTVHPLLSASGSTSGSSRLSARGEDRLPASERVRLTASHRDRLPATAADDACVFKDMAEACEGKGLCWVHDKTCDMKREPFIVICGYSCKNLSKLNPCSKETVLRSATGSSGETANALLAFLKNCRPPIALLENVEEMGKEADVSDNVSFFFSELDNLGYAMATKVMDSIQYGVPQVRKRAWQVLLNRGSFAAGKEELDEVAQEVMRVASSLSVGCPHMESFLLDVDDEYLQAELERRKKASGKSPGTQDQWKGKHREFFQNKGVPWTALQVPAAVKASPWCSLLTEREREILAWALMYADQKEEEKPAASASAASQASASAASQASASAASQEYVAVDVSQRLDRCRIVVGSKLFTILPGQKVYLVCKRNADTKVGNGRLLSGKEALSLQAYPGSAKCTDPQQQDLAGNAFTGTVVLALLLGIYSCLPEYAWTDENLSDAPVAESRKRFSPAVSPLSVAVSEFKTL</sequence>
<dbReference type="Pfam" id="PF00145">
    <property type="entry name" value="DNA_methylase"/>
    <property type="match status" value="1"/>
</dbReference>
<dbReference type="SUPFAM" id="SSF53335">
    <property type="entry name" value="S-adenosyl-L-methionine-dependent methyltransferases"/>
    <property type="match status" value="1"/>
</dbReference>
<gene>
    <name evidence="4" type="ORF">AK812_SmicGene46808</name>
</gene>
<feature type="non-terminal residue" evidence="4">
    <location>
        <position position="1"/>
    </location>
</feature>
<dbReference type="EMBL" id="LSRX01004696">
    <property type="protein sequence ID" value="OLP73828.1"/>
    <property type="molecule type" value="Genomic_DNA"/>
</dbReference>
<dbReference type="InterPro" id="IPR001525">
    <property type="entry name" value="C5_MeTfrase"/>
</dbReference>
<dbReference type="InterPro" id="IPR029063">
    <property type="entry name" value="SAM-dependent_MTases_sf"/>
</dbReference>
<keyword evidence="1" id="KW-0489">Methyltransferase</keyword>